<evidence type="ECO:0000259" key="1">
    <source>
        <dbReference type="Pfam" id="PF24847"/>
    </source>
</evidence>
<gene>
    <name evidence="2" type="ORF">K2173_015495</name>
</gene>
<name>A0AAV8SSQ8_9ROSI</name>
<protein>
    <recommendedName>
        <fullName evidence="1">DUF7722 domain-containing protein</fullName>
    </recommendedName>
</protein>
<dbReference type="Proteomes" id="UP001159364">
    <property type="component" value="Linkage Group LG09"/>
</dbReference>
<evidence type="ECO:0000313" key="2">
    <source>
        <dbReference type="EMBL" id="KAJ8754983.1"/>
    </source>
</evidence>
<dbReference type="PANTHER" id="PTHR33513">
    <property type="entry name" value="OS06G0523300 PROTEIN"/>
    <property type="match status" value="1"/>
</dbReference>
<sequence length="118" mass="13526">MALKWFLNSAFTQVFSHTDTTSLQRHEVIACPPDHHGHVQDCAKTRKEGAPKIGGRKETCPSGFQMPLHYPKYTKTDYEKMEEWKLDVLLNEYGLSSKGNLDEKRAFAKGAFLWPDQL</sequence>
<dbReference type="EMBL" id="JAIWQS010000009">
    <property type="protein sequence ID" value="KAJ8754983.1"/>
    <property type="molecule type" value="Genomic_DNA"/>
</dbReference>
<dbReference type="InterPro" id="IPR056139">
    <property type="entry name" value="DUF7722"/>
</dbReference>
<dbReference type="AlphaFoldDB" id="A0AAV8SSQ8"/>
<comment type="caution">
    <text evidence="2">The sequence shown here is derived from an EMBL/GenBank/DDBJ whole genome shotgun (WGS) entry which is preliminary data.</text>
</comment>
<evidence type="ECO:0000313" key="3">
    <source>
        <dbReference type="Proteomes" id="UP001159364"/>
    </source>
</evidence>
<feature type="domain" description="DUF7722" evidence="1">
    <location>
        <begin position="70"/>
        <end position="115"/>
    </location>
</feature>
<organism evidence="2 3">
    <name type="scientific">Erythroxylum novogranatense</name>
    <dbReference type="NCBI Taxonomy" id="1862640"/>
    <lineage>
        <taxon>Eukaryota</taxon>
        <taxon>Viridiplantae</taxon>
        <taxon>Streptophyta</taxon>
        <taxon>Embryophyta</taxon>
        <taxon>Tracheophyta</taxon>
        <taxon>Spermatophyta</taxon>
        <taxon>Magnoliopsida</taxon>
        <taxon>eudicotyledons</taxon>
        <taxon>Gunneridae</taxon>
        <taxon>Pentapetalae</taxon>
        <taxon>rosids</taxon>
        <taxon>fabids</taxon>
        <taxon>Malpighiales</taxon>
        <taxon>Erythroxylaceae</taxon>
        <taxon>Erythroxylum</taxon>
    </lineage>
</organism>
<dbReference type="PANTHER" id="PTHR33513:SF21">
    <property type="entry name" value="JMJN DOMAIN-CONTAINING PROTEIN"/>
    <property type="match status" value="1"/>
</dbReference>
<reference evidence="2 3" key="1">
    <citation type="submission" date="2021-09" db="EMBL/GenBank/DDBJ databases">
        <title>Genomic insights and catalytic innovation underlie evolution of tropane alkaloids biosynthesis.</title>
        <authorList>
            <person name="Wang Y.-J."/>
            <person name="Tian T."/>
            <person name="Huang J.-P."/>
            <person name="Huang S.-X."/>
        </authorList>
    </citation>
    <scope>NUCLEOTIDE SEQUENCE [LARGE SCALE GENOMIC DNA]</scope>
    <source>
        <strain evidence="2">KIB-2018</strain>
        <tissue evidence="2">Leaf</tissue>
    </source>
</reference>
<proteinExistence type="predicted"/>
<keyword evidence="3" id="KW-1185">Reference proteome</keyword>
<accession>A0AAV8SSQ8</accession>
<dbReference type="Pfam" id="PF24847">
    <property type="entry name" value="DUF7722"/>
    <property type="match status" value="1"/>
</dbReference>